<keyword evidence="1" id="KW-0472">Membrane</keyword>
<evidence type="ECO:0000259" key="2">
    <source>
        <dbReference type="PROSITE" id="PS50887"/>
    </source>
</evidence>
<dbReference type="OrthoDB" id="9759607at2"/>
<reference evidence="3 4" key="1">
    <citation type="submission" date="2010-07" db="EMBL/GenBank/DDBJ databases">
        <title>The draft genome of Paenibacillus curdlanolyticus YK9.</title>
        <authorList>
            <consortium name="US DOE Joint Genome Institute (JGI-PGF)"/>
            <person name="Lucas S."/>
            <person name="Copeland A."/>
            <person name="Lapidus A."/>
            <person name="Cheng J.-F."/>
            <person name="Bruce D."/>
            <person name="Goodwin L."/>
            <person name="Pitluck S."/>
            <person name="Land M.L."/>
            <person name="Hauser L."/>
            <person name="Chang Y.-J."/>
            <person name="Jeffries C."/>
            <person name="Anderson I.J."/>
            <person name="Johnson E."/>
            <person name="Loganathan U."/>
            <person name="Mulhopadhyay B."/>
            <person name="Kyrpides N."/>
            <person name="Woyke T.J."/>
        </authorList>
    </citation>
    <scope>NUCLEOTIDE SEQUENCE [LARGE SCALE GENOMIC DNA]</scope>
    <source>
        <strain evidence="3 4">YK9</strain>
    </source>
</reference>
<dbReference type="CDD" id="cd01949">
    <property type="entry name" value="GGDEF"/>
    <property type="match status" value="1"/>
</dbReference>
<dbReference type="FunFam" id="3.30.70.270:FF:000001">
    <property type="entry name" value="Diguanylate cyclase domain protein"/>
    <property type="match status" value="1"/>
</dbReference>
<dbReference type="PANTHER" id="PTHR45138">
    <property type="entry name" value="REGULATORY COMPONENTS OF SENSORY TRANSDUCTION SYSTEM"/>
    <property type="match status" value="1"/>
</dbReference>
<dbReference type="InterPro" id="IPR050469">
    <property type="entry name" value="Diguanylate_Cyclase"/>
</dbReference>
<gene>
    <name evidence="3" type="ORF">PaecuDRAFT_3735</name>
</gene>
<proteinExistence type="predicted"/>
<evidence type="ECO:0000256" key="1">
    <source>
        <dbReference type="SAM" id="Phobius"/>
    </source>
</evidence>
<evidence type="ECO:0000313" key="4">
    <source>
        <dbReference type="Proteomes" id="UP000005387"/>
    </source>
</evidence>
<accession>E0ICX1</accession>
<dbReference type="PANTHER" id="PTHR45138:SF9">
    <property type="entry name" value="DIGUANYLATE CYCLASE DGCM-RELATED"/>
    <property type="match status" value="1"/>
</dbReference>
<dbReference type="NCBIfam" id="TIGR00254">
    <property type="entry name" value="GGDEF"/>
    <property type="match status" value="1"/>
</dbReference>
<keyword evidence="4" id="KW-1185">Reference proteome</keyword>
<dbReference type="AlphaFoldDB" id="E0ICX1"/>
<dbReference type="EMBL" id="AEDD01000010">
    <property type="protein sequence ID" value="EFM09686.1"/>
    <property type="molecule type" value="Genomic_DNA"/>
</dbReference>
<dbReference type="Proteomes" id="UP000005387">
    <property type="component" value="Unassembled WGS sequence"/>
</dbReference>
<dbReference type="eggNOG" id="COG3706">
    <property type="taxonomic scope" value="Bacteria"/>
</dbReference>
<dbReference type="SMART" id="SM00267">
    <property type="entry name" value="GGDEF"/>
    <property type="match status" value="1"/>
</dbReference>
<dbReference type="InterPro" id="IPR043128">
    <property type="entry name" value="Rev_trsase/Diguanyl_cyclase"/>
</dbReference>
<dbReference type="Pfam" id="PF00990">
    <property type="entry name" value="GGDEF"/>
    <property type="match status" value="1"/>
</dbReference>
<dbReference type="RefSeq" id="WP_006039721.1">
    <property type="nucleotide sequence ID" value="NZ_AEDD01000010.1"/>
</dbReference>
<keyword evidence="1" id="KW-1133">Transmembrane helix</keyword>
<dbReference type="SUPFAM" id="SSF55073">
    <property type="entry name" value="Nucleotide cyclase"/>
    <property type="match status" value="1"/>
</dbReference>
<dbReference type="PROSITE" id="PS50887">
    <property type="entry name" value="GGDEF"/>
    <property type="match status" value="1"/>
</dbReference>
<dbReference type="InterPro" id="IPR029787">
    <property type="entry name" value="Nucleotide_cyclase"/>
</dbReference>
<feature type="domain" description="GGDEF" evidence="2">
    <location>
        <begin position="397"/>
        <end position="525"/>
    </location>
</feature>
<sequence>MFGTGFMGTGKIKLKSVLVGLLAFTLIGSTAILMAVAINKQNDALTASKLQANFEGARNLSTTVNTIKDLMFHELGSTARFISEQQPTMEEVPPLIGALLGGDRLFNGALLADESGMVLATTPNTGFHSGSVLEGQIAAHALRRGRGPAVSDPFINPDGHRVVMVTHPVQKPGEPPHQFIAGLIDLEGRNVFSDVFDHAIKSNAGTYAYIVDGQGELLLNPDGRRREVVVGATTLQSVFGDGKLRFAAIGNARGGSDLVGYLRVGDIGWGVVFQSPSAIVEESKAAIMKAQLAWMIPLVAAFLLLCLWIGHRLASPFIQLTAMARHIAAGKRIADAPFQSHWNYEAHHLAGAMMKAVQGLQTQADEMSLQARTDSLTGLANRTGLEEWLTERRSVPGGYTLLVIDIDHFKSVNDKFGHHTGDETLVHLAHILQAESGADDLVCRLGGEEFIVLLPAASLDTGTMLAERVRRQTERSISPTGSPITVSIGVAQCVDAVDFEQVFQRADQALYEAKRTGRNRTKAAG</sequence>
<feature type="transmembrane region" description="Helical" evidence="1">
    <location>
        <begin position="292"/>
        <end position="310"/>
    </location>
</feature>
<name>E0ICX1_9BACL</name>
<dbReference type="CDD" id="cd18774">
    <property type="entry name" value="PDC2_HK_sensor"/>
    <property type="match status" value="1"/>
</dbReference>
<dbReference type="Gene3D" id="3.30.70.270">
    <property type="match status" value="1"/>
</dbReference>
<protein>
    <submittedName>
        <fullName evidence="3">Diguanylate cyclase</fullName>
    </submittedName>
</protein>
<dbReference type="GO" id="GO:0052621">
    <property type="term" value="F:diguanylate cyclase activity"/>
    <property type="evidence" value="ECO:0007669"/>
    <property type="project" value="TreeGrafter"/>
</dbReference>
<dbReference type="InterPro" id="IPR000160">
    <property type="entry name" value="GGDEF_dom"/>
</dbReference>
<keyword evidence="1" id="KW-0812">Transmembrane</keyword>
<organism evidence="3 4">
    <name type="scientific">Paenibacillus curdlanolyticus YK9</name>
    <dbReference type="NCBI Taxonomy" id="717606"/>
    <lineage>
        <taxon>Bacteria</taxon>
        <taxon>Bacillati</taxon>
        <taxon>Bacillota</taxon>
        <taxon>Bacilli</taxon>
        <taxon>Bacillales</taxon>
        <taxon>Paenibacillaceae</taxon>
        <taxon>Paenibacillus</taxon>
    </lineage>
</organism>
<evidence type="ECO:0000313" key="3">
    <source>
        <dbReference type="EMBL" id="EFM09686.1"/>
    </source>
</evidence>
<dbReference type="STRING" id="717606.PaecuDRAFT_3735"/>